<keyword evidence="2" id="KW-0808">Transferase</keyword>
<dbReference type="GO" id="GO:0008168">
    <property type="term" value="F:methyltransferase activity"/>
    <property type="evidence" value="ECO:0007669"/>
    <property type="project" value="UniProtKB-KW"/>
</dbReference>
<sequence>MHFLEFFTIVEEDRDVLNPVSPGALDRVADYAGLRDGQSVLDIGSGKGAVLRQWAARRAITGTGVDLNPAFVQNARQRAQDAGLSAALTFPHGPALDFTPDPAGYDVVSCLGATFALGGFTEAARWMTRHLRDEGAVVIGDVYRRGPVPDQAQAEWWAALPTLEERSDEFMAAGLDLTGLTVSSRADWDHYSSLMWAAVQRWARVHPDHPDRAEVLAKTHESRAAYLRWERASLGWAIWVGRPAQDA</sequence>
<evidence type="ECO:0000259" key="1">
    <source>
        <dbReference type="Pfam" id="PF13649"/>
    </source>
</evidence>
<evidence type="ECO:0000313" key="2">
    <source>
        <dbReference type="EMBL" id="ASN79773.1"/>
    </source>
</evidence>
<dbReference type="KEGG" id="dfc:DFI_01015"/>
<reference evidence="2 3" key="1">
    <citation type="submission" date="2017-05" db="EMBL/GenBank/DDBJ databases">
        <title>The complete genome sequence of Deinococcus ficus isolated from the rhizosphere of the Ficus religiosa L. in Taiwan.</title>
        <authorList>
            <person name="Wu K.-M."/>
            <person name="Liao T.-L."/>
            <person name="Liu Y.-M."/>
            <person name="Young C.-C."/>
            <person name="Tsai S.-F."/>
        </authorList>
    </citation>
    <scope>NUCLEOTIDE SEQUENCE [LARGE SCALE GENOMIC DNA]</scope>
    <source>
        <strain evidence="2 3">CC-FR2-10</strain>
    </source>
</reference>
<dbReference type="RefSeq" id="WP_022800556.1">
    <property type="nucleotide sequence ID" value="NZ_ATTJ01000001.1"/>
</dbReference>
<dbReference type="OrthoDB" id="9772751at2"/>
<evidence type="ECO:0000313" key="3">
    <source>
        <dbReference type="Proteomes" id="UP000259030"/>
    </source>
</evidence>
<dbReference type="AlphaFoldDB" id="A0A221ST09"/>
<gene>
    <name evidence="2" type="ORF">DFI_01015</name>
</gene>
<dbReference type="CDD" id="cd02440">
    <property type="entry name" value="AdoMet_MTases"/>
    <property type="match status" value="1"/>
</dbReference>
<dbReference type="PANTHER" id="PTHR43464">
    <property type="entry name" value="METHYLTRANSFERASE"/>
    <property type="match status" value="1"/>
</dbReference>
<dbReference type="InterPro" id="IPR041698">
    <property type="entry name" value="Methyltransf_25"/>
</dbReference>
<proteinExistence type="predicted"/>
<dbReference type="Gene3D" id="3.40.50.150">
    <property type="entry name" value="Vaccinia Virus protein VP39"/>
    <property type="match status" value="1"/>
</dbReference>
<dbReference type="Proteomes" id="UP000259030">
    <property type="component" value="Chromosome"/>
</dbReference>
<keyword evidence="2" id="KW-0489">Methyltransferase</keyword>
<accession>A0A221ST09</accession>
<dbReference type="GO" id="GO:0032259">
    <property type="term" value="P:methylation"/>
    <property type="evidence" value="ECO:0007669"/>
    <property type="project" value="UniProtKB-KW"/>
</dbReference>
<name>A0A221ST09_9DEIO</name>
<keyword evidence="3" id="KW-1185">Reference proteome</keyword>
<dbReference type="PANTHER" id="PTHR43464:SF3">
    <property type="entry name" value="SAM-DEPENDENT METHYLTRANSFERASE"/>
    <property type="match status" value="1"/>
</dbReference>
<dbReference type="InterPro" id="IPR029063">
    <property type="entry name" value="SAM-dependent_MTases_sf"/>
</dbReference>
<dbReference type="EMBL" id="CP021081">
    <property type="protein sequence ID" value="ASN79773.1"/>
    <property type="molecule type" value="Genomic_DNA"/>
</dbReference>
<dbReference type="STRING" id="317577.GCA_000419625_00977"/>
<organism evidence="2 3">
    <name type="scientific">Deinococcus ficus</name>
    <dbReference type="NCBI Taxonomy" id="317577"/>
    <lineage>
        <taxon>Bacteria</taxon>
        <taxon>Thermotogati</taxon>
        <taxon>Deinococcota</taxon>
        <taxon>Deinococci</taxon>
        <taxon>Deinococcales</taxon>
        <taxon>Deinococcaceae</taxon>
        <taxon>Deinococcus</taxon>
    </lineage>
</organism>
<protein>
    <submittedName>
        <fullName evidence="2">SAM-dependent methyltransferase</fullName>
    </submittedName>
</protein>
<dbReference type="SUPFAM" id="SSF53335">
    <property type="entry name" value="S-adenosyl-L-methionine-dependent methyltransferases"/>
    <property type="match status" value="1"/>
</dbReference>
<dbReference type="Pfam" id="PF13649">
    <property type="entry name" value="Methyltransf_25"/>
    <property type="match status" value="1"/>
</dbReference>
<feature type="domain" description="Methyltransferase" evidence="1">
    <location>
        <begin position="40"/>
        <end position="135"/>
    </location>
</feature>